<evidence type="ECO:0000313" key="3">
    <source>
        <dbReference type="EMBL" id="EFX41606.1"/>
    </source>
</evidence>
<feature type="compositionally biased region" description="Basic and acidic residues" evidence="1">
    <location>
        <begin position="384"/>
        <end position="394"/>
    </location>
</feature>
<feature type="compositionally biased region" description="Polar residues" evidence="1">
    <location>
        <begin position="406"/>
        <end position="426"/>
    </location>
</feature>
<evidence type="ECO:0000313" key="4">
    <source>
        <dbReference type="Proteomes" id="UP000054093"/>
    </source>
</evidence>
<proteinExistence type="predicted"/>
<organism evidence="3 4">
    <name type="scientific">Helicobacter suis HS5</name>
    <dbReference type="NCBI Taxonomy" id="710394"/>
    <lineage>
        <taxon>Bacteria</taxon>
        <taxon>Pseudomonadati</taxon>
        <taxon>Campylobacterota</taxon>
        <taxon>Epsilonproteobacteria</taxon>
        <taxon>Campylobacterales</taxon>
        <taxon>Helicobacteraceae</taxon>
        <taxon>Helicobacter</taxon>
    </lineage>
</organism>
<evidence type="ECO:0000259" key="2">
    <source>
        <dbReference type="Pfam" id="PF03432"/>
    </source>
</evidence>
<sequence>MLLVKFWGNKKGGSESSIDYLLDERFKAGTARILKGNAELTRNLINTLTQKHKICVGCLSFEESNIEEHLKQEIIENFERALLTEEMQGRYNILWVEHRDKGRLELNFVIPRIDLATKKAFTPYYHRADLTRIDTWKNLVNLEHNFSNPKDLNKVQKIQRCNTKIPQQKKLFKDCQELDDFLHDKVKNNFLDTRQEIIELLEQHGIEVTRQGKDYISVKLPESKKAIRLKGEIYHEQFGNVAKHGSHTDQEKAGERTADTRASQSDHRHTHADSREQTESDRRYDHTERRKEVANLRQKLHELITHKQRYYATTHREGRTRLADDRHTEHQRAQNYSQSNRTTSDHTNTKSREEKQRIDSDHELHIDNAFNASRVSTFYRATPHQRDRGERARNSSDGGRACQADTRAQGSDSRTESQAWQETQSVRAVRGKDFDDDDRDTERIRARIVRRSRELAERSGELARQDRELAERESGLLGAIRAHEESSRGARETITRAHSQIMQFRGSTSARDTKPYSDPIREFESDSERFKAQIRGIVAGGADRARENQSRDAILLQGLREADTARLQYASERARETLQRFRGFVARATSAIRNESEKLRLASLYQPQSRGRGRGR</sequence>
<dbReference type="Pfam" id="PF03432">
    <property type="entry name" value="Relaxase"/>
    <property type="match status" value="1"/>
</dbReference>
<dbReference type="InterPro" id="IPR005094">
    <property type="entry name" value="Endonuclease_MobA/VirD2"/>
</dbReference>
<protein>
    <submittedName>
        <fullName evidence="3">Relaxase</fullName>
    </submittedName>
</protein>
<feature type="region of interest" description="Disordered" evidence="1">
    <location>
        <begin position="240"/>
        <end position="290"/>
    </location>
</feature>
<feature type="compositionally biased region" description="Polar residues" evidence="1">
    <location>
        <begin position="333"/>
        <end position="342"/>
    </location>
</feature>
<feature type="compositionally biased region" description="Basic and acidic residues" evidence="1">
    <location>
        <begin position="246"/>
        <end position="290"/>
    </location>
</feature>
<dbReference type="Proteomes" id="UP000054093">
    <property type="component" value="Unassembled WGS sequence"/>
</dbReference>
<accession>E7G4U2</accession>
<evidence type="ECO:0000256" key="1">
    <source>
        <dbReference type="SAM" id="MobiDB-lite"/>
    </source>
</evidence>
<name>E7G4U2_9HELI</name>
<comment type="caution">
    <text evidence="3">The sequence shown here is derived from an EMBL/GenBank/DDBJ whole genome shotgun (WGS) entry which is preliminary data.</text>
</comment>
<feature type="region of interest" description="Disordered" evidence="1">
    <location>
        <begin position="307"/>
        <end position="437"/>
    </location>
</feature>
<reference evidence="3 4" key="1">
    <citation type="journal article" date="2011" name="Vet. Res.">
        <title>Genome sequence of Helicobacter suis supports its role in gastric pathology.</title>
        <authorList>
            <person name="Vermoote M."/>
            <person name="Vandekerckhove T.T."/>
            <person name="Flahou B."/>
            <person name="Pasmans F."/>
            <person name="Smet A."/>
            <person name="De Groote D."/>
            <person name="Van Criekinge W."/>
            <person name="Ducatelle R."/>
            <person name="Haesebrouck F."/>
        </authorList>
    </citation>
    <scope>NUCLEOTIDE SEQUENCE [LARGE SCALE GENOMIC DNA]</scope>
    <source>
        <strain evidence="3 4">HS5</strain>
    </source>
</reference>
<feature type="compositionally biased region" description="Basic and acidic residues" evidence="1">
    <location>
        <begin position="314"/>
        <end position="332"/>
    </location>
</feature>
<feature type="compositionally biased region" description="Basic and acidic residues" evidence="1">
    <location>
        <begin position="343"/>
        <end position="366"/>
    </location>
</feature>
<gene>
    <name evidence="3" type="ORF">HSUHS5_1014</name>
</gene>
<feature type="domain" description="MobA/VirD2-like nuclease" evidence="2">
    <location>
        <begin position="41"/>
        <end position="133"/>
    </location>
</feature>
<dbReference type="AlphaFoldDB" id="E7G4U2"/>
<dbReference type="EMBL" id="ADHO01000217">
    <property type="protein sequence ID" value="EFX41606.1"/>
    <property type="molecule type" value="Genomic_DNA"/>
</dbReference>